<dbReference type="SUPFAM" id="SSF53098">
    <property type="entry name" value="Ribonuclease H-like"/>
    <property type="match status" value="1"/>
</dbReference>
<name>A0A7F5RJ84_AGRPL</name>
<proteinExistence type="predicted"/>
<dbReference type="KEGG" id="apln:112906337"/>
<dbReference type="OrthoDB" id="6602337at2759"/>
<dbReference type="Proteomes" id="UP000192223">
    <property type="component" value="Unplaced"/>
</dbReference>
<keyword evidence="2" id="KW-1185">Reference proteome</keyword>
<evidence type="ECO:0000313" key="2">
    <source>
        <dbReference type="Proteomes" id="UP000192223"/>
    </source>
</evidence>
<keyword evidence="1" id="KW-0812">Transmembrane</keyword>
<accession>A0A7F5RJ84</accession>
<evidence type="ECO:0000313" key="3">
    <source>
        <dbReference type="RefSeq" id="XP_025836053.1"/>
    </source>
</evidence>
<dbReference type="InterPro" id="IPR012337">
    <property type="entry name" value="RNaseH-like_sf"/>
</dbReference>
<organism evidence="2 3">
    <name type="scientific">Agrilus planipennis</name>
    <name type="common">Emerald ash borer</name>
    <name type="synonym">Agrilus marcopoli</name>
    <dbReference type="NCBI Taxonomy" id="224129"/>
    <lineage>
        <taxon>Eukaryota</taxon>
        <taxon>Metazoa</taxon>
        <taxon>Ecdysozoa</taxon>
        <taxon>Arthropoda</taxon>
        <taxon>Hexapoda</taxon>
        <taxon>Insecta</taxon>
        <taxon>Pterygota</taxon>
        <taxon>Neoptera</taxon>
        <taxon>Endopterygota</taxon>
        <taxon>Coleoptera</taxon>
        <taxon>Polyphaga</taxon>
        <taxon>Elateriformia</taxon>
        <taxon>Buprestoidea</taxon>
        <taxon>Buprestidae</taxon>
        <taxon>Agrilinae</taxon>
        <taxon>Agrilus</taxon>
    </lineage>
</organism>
<keyword evidence="1" id="KW-1133">Transmembrane helix</keyword>
<feature type="transmembrane region" description="Helical" evidence="1">
    <location>
        <begin position="12"/>
        <end position="39"/>
    </location>
</feature>
<dbReference type="RefSeq" id="XP_025836053.1">
    <property type="nucleotide sequence ID" value="XM_025980268.1"/>
</dbReference>
<dbReference type="InterPro" id="IPR043502">
    <property type="entry name" value="DNA/RNA_pol_sf"/>
</dbReference>
<gene>
    <name evidence="3" type="primary">LOC112906337</name>
</gene>
<dbReference type="GeneID" id="112906337"/>
<sequence length="1316" mass="152985">MSLKYLHPTPLTAPTFLIFSLPTHLTALTFLIFSLSHFLTTILIPRYPIPKYAASATSSFRWCETCKIYVPQSSYNGHLRTIQHIQNCCSPLEKEIGFLSSALASRIASFRITSAKYLLSYNDFFTDVLDKCVRVIRNQIHLHDTLKINLEVFGRYVHETKQLVEIKSFNTNNKVVTRSIDLPNLLQNFFEILEAKASEFQERESGWILERVLFLEINFNKYNPLRASSYIPLPKQILFKKAVVNVRNDDHACFAWAITSALYPAQANPQRTTSYPHYSRTLDYDGIQFPMKLTDIPKFESKNHCSVNVYGTESVLKDGKWTWEIVGPLYYSPIKRRLHFNLLLLDDDLGNNHYCWIKDMSRLLSQQLSKTGHRKFLCDGCLQYFSTLPHLHRHQQHDCNHVYTSLPNGDFKMDKMGRFVPNHILKFENYQKRIKVPFVVYADFETVLRPIHTCFHDPNKTATTSTHKHQPHSFAYLMKCSFDDSLSKFRSYRGPDCANQFVTTLDRDVSDIYHRYLKIVSPMIPLTDEEIRLFSDATSCNICEEPFLDDDVKVHDHCHLTGKVRLGAAHSRCNLNYKLPNFVPVFFHNLSGYDCHLFLKEMAVNDVKFTVIAQNKEKYISFSKLLRVDTVQTETDDSTQNVFVKIRFLDSYRFMASSLDKLSDELDAHQCLQVKKYFPDPNHFQLMRRKGVFPYSYVDDVAKLDETTFPQKDDFFDKLTSLPVSDDDYKRAKTVWNTFSCSTLGEYSDIYLKTDVLLLADVFENFRQICLTTYDLDPAQYYTAPGLAWDSMLKFTRVSLQLLTDIDMLKFFQKGVRGGISQCVQRMHFANNPHIPDYNASAPTSYIMYLDATNLYGHSMSQALPISHFRWLTQAEIDELNVLSLHASSEYGYVLEVDVEYPQHLHDLHADLPFLVENIISPANVNGKVKKLIPNLMNKTKYVLHYLTLQQALRNGLRLLKVHRVIQFKQSHWLKPFIDLNTRQRNLSENKFGKSFFKLMNNSVFGKTMENVDKRVDVKLVTHWQNSGRFLGAESLIAKPNFKNSKIFTPNFVAIQMNKLRIIYDKPLYVGFTILDLSKVVMYDFYYTFLKRKYQHNISLMYMDTDSFILKVFTENFYRDITENINHFDTSNYPRENSFNIPITSSVIGKFKDEFPNNPIKAFYGTGAKAYCVEAIDQIVKKAKGVKKNVIKLHLEIDDYLRVIRDDSTIIKCMNVFVSDLHTMFTQMKTKVALCPKDDKRFLIPKTTNTLPWGHYNIKNSEHSVSKLNSKIDQLIQNFNQPHTDNLTVGEYFIQKLFEASSLPEESIDNIYENLT</sequence>
<reference evidence="3" key="1">
    <citation type="submission" date="2025-08" db="UniProtKB">
        <authorList>
            <consortium name="RefSeq"/>
        </authorList>
    </citation>
    <scope>IDENTIFICATION</scope>
    <source>
        <tissue evidence="3">Entire body</tissue>
    </source>
</reference>
<dbReference type="SUPFAM" id="SSF56672">
    <property type="entry name" value="DNA/RNA polymerases"/>
    <property type="match status" value="1"/>
</dbReference>
<protein>
    <submittedName>
        <fullName evidence="3">Uncharacterized protein LOC112906337</fullName>
    </submittedName>
</protein>
<dbReference type="PANTHER" id="PTHR31511:SF12">
    <property type="entry name" value="RHO TERMINATION FACTOR N-TERMINAL DOMAIN-CONTAINING PROTEIN"/>
    <property type="match status" value="1"/>
</dbReference>
<keyword evidence="1" id="KW-0472">Membrane</keyword>
<dbReference type="InParanoid" id="A0A7F5RJ84"/>
<dbReference type="GO" id="GO:0042575">
    <property type="term" value="C:DNA polymerase complex"/>
    <property type="evidence" value="ECO:0007669"/>
    <property type="project" value="UniProtKB-ARBA"/>
</dbReference>
<dbReference type="GO" id="GO:0071897">
    <property type="term" value="P:DNA biosynthetic process"/>
    <property type="evidence" value="ECO:0007669"/>
    <property type="project" value="UniProtKB-ARBA"/>
</dbReference>
<evidence type="ECO:0000256" key="1">
    <source>
        <dbReference type="SAM" id="Phobius"/>
    </source>
</evidence>
<dbReference type="PANTHER" id="PTHR31511">
    <property type="entry name" value="PROTEIN CBG23764"/>
    <property type="match status" value="1"/>
</dbReference>